<dbReference type="InterPro" id="IPR019826">
    <property type="entry name" value="Carboxylesterase_B_AS"/>
</dbReference>
<dbReference type="GO" id="GO:0016787">
    <property type="term" value="F:hydrolase activity"/>
    <property type="evidence" value="ECO:0007669"/>
    <property type="project" value="UniProtKB-KW"/>
</dbReference>
<dbReference type="Proteomes" id="UP001215280">
    <property type="component" value="Unassembled WGS sequence"/>
</dbReference>
<keyword evidence="3" id="KW-0732">Signal</keyword>
<dbReference type="InterPro" id="IPR019819">
    <property type="entry name" value="Carboxylesterase_B_CS"/>
</dbReference>
<keyword evidence="6" id="KW-1185">Reference proteome</keyword>
<accession>A0AAD7NZT6</accession>
<dbReference type="PROSITE" id="PS00941">
    <property type="entry name" value="CARBOXYLESTERASE_B_2"/>
    <property type="match status" value="1"/>
</dbReference>
<dbReference type="Pfam" id="PF00135">
    <property type="entry name" value="COesterase"/>
    <property type="match status" value="1"/>
</dbReference>
<evidence type="ECO:0000313" key="6">
    <source>
        <dbReference type="Proteomes" id="UP001215280"/>
    </source>
</evidence>
<protein>
    <recommendedName>
        <fullName evidence="3">Carboxylic ester hydrolase</fullName>
        <ecNumber evidence="3">3.1.1.-</ecNumber>
    </recommendedName>
</protein>
<name>A0AAD7NZT6_9AGAR</name>
<sequence length="528" mass="57193">MSLVSLLYLAFKLSVSVRAADSASAPVVDLGYAQYQGIVDTDLNITAFLGMRYAAPPTGNLRWQAPTAPSRISGVQEATSNPPQCYQGTFGASPTNPLAPRDETPVQTEDCLFLSVYSPALNTTELLPTIVWIHGGGYAFGSASGYNGSDLVEESNREIVVVTIQYRLGLFGFLAGQEVKDGGVLNAGLLDQDFALRWVHKNIDKFGGDPDRVTIWGESAGAGSVLQHVVAHNGRTEPQLFRAAITSSTFLPSQYSHNHSIPQTLFNQVASQAGCNTTDFLNCLRAVDGASLQDINLSMILAGFFGTFTFVPVIDGSFITQSPTEALAQGKVNGKILLSVTNSNEGVVFVNQTLEYNVPEFVRELFPLFGVNQSQAVATIYESLGSPLAQVNAIMGESIFICPTYNLLNAFPEDAYKGEYAIPPALHGDDIFYYFPSYTFPGASLSFNNSAFIDAFTQGFLSFAVHLNPNQKLRASITPAWSTWAPRDTEMVFNRTEGNEPSIAAAPTLDTLLSRCEFWKSVRNLTAQ</sequence>
<organism evidence="5 6">
    <name type="scientific">Mycena maculata</name>
    <dbReference type="NCBI Taxonomy" id="230809"/>
    <lineage>
        <taxon>Eukaryota</taxon>
        <taxon>Fungi</taxon>
        <taxon>Dikarya</taxon>
        <taxon>Basidiomycota</taxon>
        <taxon>Agaricomycotina</taxon>
        <taxon>Agaricomycetes</taxon>
        <taxon>Agaricomycetidae</taxon>
        <taxon>Agaricales</taxon>
        <taxon>Marasmiineae</taxon>
        <taxon>Mycenaceae</taxon>
        <taxon>Mycena</taxon>
    </lineage>
</organism>
<gene>
    <name evidence="5" type="ORF">DFH07DRAFT_388026</name>
</gene>
<keyword evidence="2 3" id="KW-0378">Hydrolase</keyword>
<dbReference type="AlphaFoldDB" id="A0AAD7NZT6"/>
<dbReference type="SUPFAM" id="SSF53474">
    <property type="entry name" value="alpha/beta-Hydrolases"/>
    <property type="match status" value="1"/>
</dbReference>
<feature type="chain" id="PRO_5041768375" description="Carboxylic ester hydrolase" evidence="3">
    <location>
        <begin position="20"/>
        <end position="528"/>
    </location>
</feature>
<comment type="caution">
    <text evidence="5">The sequence shown here is derived from an EMBL/GenBank/DDBJ whole genome shotgun (WGS) entry which is preliminary data.</text>
</comment>
<evidence type="ECO:0000313" key="5">
    <source>
        <dbReference type="EMBL" id="KAJ7781796.1"/>
    </source>
</evidence>
<dbReference type="Gene3D" id="3.40.50.1820">
    <property type="entry name" value="alpha/beta hydrolase"/>
    <property type="match status" value="1"/>
</dbReference>
<feature type="domain" description="Carboxylesterase type B" evidence="4">
    <location>
        <begin position="26"/>
        <end position="491"/>
    </location>
</feature>
<dbReference type="EMBL" id="JARJLG010000004">
    <property type="protein sequence ID" value="KAJ7781796.1"/>
    <property type="molecule type" value="Genomic_DNA"/>
</dbReference>
<evidence type="ECO:0000256" key="1">
    <source>
        <dbReference type="ARBA" id="ARBA00005964"/>
    </source>
</evidence>
<proteinExistence type="inferred from homology"/>
<evidence type="ECO:0000256" key="3">
    <source>
        <dbReference type="RuleBase" id="RU361235"/>
    </source>
</evidence>
<dbReference type="InterPro" id="IPR029058">
    <property type="entry name" value="AB_hydrolase_fold"/>
</dbReference>
<feature type="signal peptide" evidence="3">
    <location>
        <begin position="1"/>
        <end position="19"/>
    </location>
</feature>
<dbReference type="PROSITE" id="PS00122">
    <property type="entry name" value="CARBOXYLESTERASE_B_1"/>
    <property type="match status" value="1"/>
</dbReference>
<dbReference type="EC" id="3.1.1.-" evidence="3"/>
<evidence type="ECO:0000256" key="2">
    <source>
        <dbReference type="ARBA" id="ARBA00022801"/>
    </source>
</evidence>
<evidence type="ECO:0000259" key="4">
    <source>
        <dbReference type="Pfam" id="PF00135"/>
    </source>
</evidence>
<dbReference type="InterPro" id="IPR050309">
    <property type="entry name" value="Type-B_Carboxylest/Lipase"/>
</dbReference>
<dbReference type="InterPro" id="IPR002018">
    <property type="entry name" value="CarbesteraseB"/>
</dbReference>
<reference evidence="5" key="1">
    <citation type="submission" date="2023-03" db="EMBL/GenBank/DDBJ databases">
        <title>Massive genome expansion in bonnet fungi (Mycena s.s.) driven by repeated elements and novel gene families across ecological guilds.</title>
        <authorList>
            <consortium name="Lawrence Berkeley National Laboratory"/>
            <person name="Harder C.B."/>
            <person name="Miyauchi S."/>
            <person name="Viragh M."/>
            <person name="Kuo A."/>
            <person name="Thoen E."/>
            <person name="Andreopoulos B."/>
            <person name="Lu D."/>
            <person name="Skrede I."/>
            <person name="Drula E."/>
            <person name="Henrissat B."/>
            <person name="Morin E."/>
            <person name="Kohler A."/>
            <person name="Barry K."/>
            <person name="LaButti K."/>
            <person name="Morin E."/>
            <person name="Salamov A."/>
            <person name="Lipzen A."/>
            <person name="Mereny Z."/>
            <person name="Hegedus B."/>
            <person name="Baldrian P."/>
            <person name="Stursova M."/>
            <person name="Weitz H."/>
            <person name="Taylor A."/>
            <person name="Grigoriev I.V."/>
            <person name="Nagy L.G."/>
            <person name="Martin F."/>
            <person name="Kauserud H."/>
        </authorList>
    </citation>
    <scope>NUCLEOTIDE SEQUENCE</scope>
    <source>
        <strain evidence="5">CBHHK188m</strain>
    </source>
</reference>
<comment type="similarity">
    <text evidence="1 3">Belongs to the type-B carboxylesterase/lipase family.</text>
</comment>
<dbReference type="PANTHER" id="PTHR11559">
    <property type="entry name" value="CARBOXYLESTERASE"/>
    <property type="match status" value="1"/>
</dbReference>